<feature type="domain" description="Tyr recombinase" evidence="4">
    <location>
        <begin position="183"/>
        <end position="385"/>
    </location>
</feature>
<dbReference type="InterPro" id="IPR010998">
    <property type="entry name" value="Integrase_recombinase_N"/>
</dbReference>
<reference evidence="5" key="1">
    <citation type="submission" date="2023-06" db="EMBL/GenBank/DDBJ databases">
        <title>Draft Genome Sequences of lactic acid bacteria strains isolated from fermented milk products.</title>
        <authorList>
            <person name="Elcheninov A.G."/>
            <person name="Klyukina A."/>
            <person name="Zayulina K.S."/>
            <person name="Gavirova L.A."/>
            <person name="Shcherbakova P.A."/>
            <person name="Shestakov A.I."/>
            <person name="Kublanov I.V."/>
            <person name="Kochetkova T.V."/>
        </authorList>
    </citation>
    <scope>NUCLEOTIDE SEQUENCE</scope>
    <source>
        <strain evidence="5">TOM.142</strain>
    </source>
</reference>
<dbReference type="GO" id="GO:0003677">
    <property type="term" value="F:DNA binding"/>
    <property type="evidence" value="ECO:0007669"/>
    <property type="project" value="UniProtKB-KW"/>
</dbReference>
<dbReference type="CDD" id="cd01189">
    <property type="entry name" value="INT_ICEBs1_C_like"/>
    <property type="match status" value="1"/>
</dbReference>
<evidence type="ECO:0000259" key="4">
    <source>
        <dbReference type="PROSITE" id="PS51898"/>
    </source>
</evidence>
<dbReference type="InterPro" id="IPR025269">
    <property type="entry name" value="SAM-like_dom"/>
</dbReference>
<accession>A0AAW7IW22</accession>
<dbReference type="Gene3D" id="1.10.443.10">
    <property type="entry name" value="Intergrase catalytic core"/>
    <property type="match status" value="1"/>
</dbReference>
<dbReference type="RefSeq" id="WP_271891903.1">
    <property type="nucleotide sequence ID" value="NZ_JAUCAE010000002.1"/>
</dbReference>
<dbReference type="PANTHER" id="PTHR30349:SF64">
    <property type="entry name" value="PROPHAGE INTEGRASE INTD-RELATED"/>
    <property type="match status" value="1"/>
</dbReference>
<dbReference type="SUPFAM" id="SSF56349">
    <property type="entry name" value="DNA breaking-rejoining enzymes"/>
    <property type="match status" value="1"/>
</dbReference>
<dbReference type="PANTHER" id="PTHR30349">
    <property type="entry name" value="PHAGE INTEGRASE-RELATED"/>
    <property type="match status" value="1"/>
</dbReference>
<dbReference type="GO" id="GO:0015074">
    <property type="term" value="P:DNA integration"/>
    <property type="evidence" value="ECO:0007669"/>
    <property type="project" value="InterPro"/>
</dbReference>
<dbReference type="GO" id="GO:0006310">
    <property type="term" value="P:DNA recombination"/>
    <property type="evidence" value="ECO:0007669"/>
    <property type="project" value="UniProtKB-KW"/>
</dbReference>
<evidence type="ECO:0000256" key="1">
    <source>
        <dbReference type="ARBA" id="ARBA00008857"/>
    </source>
</evidence>
<dbReference type="Proteomes" id="UP001240905">
    <property type="component" value="Unassembled WGS sequence"/>
</dbReference>
<dbReference type="InterPro" id="IPR002104">
    <property type="entry name" value="Integrase_catalytic"/>
</dbReference>
<dbReference type="InterPro" id="IPR011010">
    <property type="entry name" value="DNA_brk_join_enz"/>
</dbReference>
<evidence type="ECO:0000313" key="5">
    <source>
        <dbReference type="EMBL" id="MDM7545822.1"/>
    </source>
</evidence>
<sequence>MATTKYTGVFVDRQGKYFYETELGTDRISGKRIRKKGRRDQLGKPFSSAREAYMELTRIKREYHKAHSYANYNMTYYQFMDENYIPNYKSSVESSTFAVRKKTLEKIRDRFASIALRNFTMEDVQNFRIWLLSDVESNGSGYSQSYASLVFGMFRKSLDYAVEMGYLEFNISKKAKAIPKGKSIVPYWTKSEFEAVISQIYITDFYEHLNFVMLWVYYMTGVRVNEGAGLWWNDIDFKNRRMRVHHMLILKSRKEWTRNAYTKTADGKRIISIDDDTIKILKHWKKRQESIGLGKETDFIFTYDGLPMIKSTISRIIERYASLAEVKRIQGKGLRHSNASYLINEFNVSVLILSRRLGHSSPEITLKHYAHLWSGADENVAELMAGNIKIETAEKTKIAFNGNQSLKKTPRQ</sequence>
<gene>
    <name evidence="5" type="ORF">QUD52_02075</name>
</gene>
<evidence type="ECO:0000256" key="2">
    <source>
        <dbReference type="ARBA" id="ARBA00023125"/>
    </source>
</evidence>
<comment type="similarity">
    <text evidence="1">Belongs to the 'phage' integrase family.</text>
</comment>
<dbReference type="EMBL" id="JAUCAE010000002">
    <property type="protein sequence ID" value="MDM7545822.1"/>
    <property type="molecule type" value="Genomic_DNA"/>
</dbReference>
<organism evidence="5 6">
    <name type="scientific">Lactococcus lactis</name>
    <dbReference type="NCBI Taxonomy" id="1358"/>
    <lineage>
        <taxon>Bacteria</taxon>
        <taxon>Bacillati</taxon>
        <taxon>Bacillota</taxon>
        <taxon>Bacilli</taxon>
        <taxon>Lactobacillales</taxon>
        <taxon>Streptococcaceae</taxon>
        <taxon>Lactococcus</taxon>
    </lineage>
</organism>
<evidence type="ECO:0000256" key="3">
    <source>
        <dbReference type="ARBA" id="ARBA00023172"/>
    </source>
</evidence>
<dbReference type="PROSITE" id="PS51898">
    <property type="entry name" value="TYR_RECOMBINASE"/>
    <property type="match status" value="1"/>
</dbReference>
<dbReference type="Pfam" id="PF13102">
    <property type="entry name" value="Phage_int_SAM_5"/>
    <property type="match status" value="1"/>
</dbReference>
<dbReference type="Gene3D" id="1.10.150.130">
    <property type="match status" value="1"/>
</dbReference>
<keyword evidence="3" id="KW-0233">DNA recombination</keyword>
<dbReference type="InterPro" id="IPR013762">
    <property type="entry name" value="Integrase-like_cat_sf"/>
</dbReference>
<dbReference type="Pfam" id="PF00589">
    <property type="entry name" value="Phage_integrase"/>
    <property type="match status" value="1"/>
</dbReference>
<protein>
    <submittedName>
        <fullName evidence="5">Tyrosine-type recombinase/integrase</fullName>
    </submittedName>
</protein>
<evidence type="ECO:0000313" key="6">
    <source>
        <dbReference type="Proteomes" id="UP001240905"/>
    </source>
</evidence>
<keyword evidence="2" id="KW-0238">DNA-binding</keyword>
<dbReference type="AlphaFoldDB" id="A0AAW7IW22"/>
<name>A0AAW7IW22_9LACT</name>
<comment type="caution">
    <text evidence="5">The sequence shown here is derived from an EMBL/GenBank/DDBJ whole genome shotgun (WGS) entry which is preliminary data.</text>
</comment>
<dbReference type="InterPro" id="IPR050090">
    <property type="entry name" value="Tyrosine_recombinase_XerCD"/>
</dbReference>
<proteinExistence type="inferred from homology"/>